<gene>
    <name evidence="1" type="ORF">DP114_05655</name>
</gene>
<evidence type="ECO:0000313" key="1">
    <source>
        <dbReference type="EMBL" id="QDL07451.1"/>
    </source>
</evidence>
<dbReference type="KEGG" id="bsen:DP114_05655"/>
<name>A0A856MCN3_9CYAN</name>
<sequence>MQLLFKPSLSQWITMLALFVGILGATYLETQTKIEIQVPNRDLPAYYQIKPGDLSSKTYAQKDIPSQILKNSQELVNRYTLTKIPKQKPLTEKLVSSKIDPNRLVDTVVVGIPATPAMILGGNLQAGDTVEMTLVPTTTKAKSLPSPVVFPNILVLDVNSVSQASASSTSVVVVALPLKRQQEFASKSLGATFLLTRKL</sequence>
<dbReference type="Proteomes" id="UP000503129">
    <property type="component" value="Chromosome"/>
</dbReference>
<protein>
    <recommendedName>
        <fullName evidence="3">SAF domain-containing protein</fullName>
    </recommendedName>
</protein>
<dbReference type="AlphaFoldDB" id="A0A856MCN3"/>
<dbReference type="CDD" id="cd11614">
    <property type="entry name" value="SAF_CpaB_FlgA_like"/>
    <property type="match status" value="1"/>
</dbReference>
<organism evidence="1 2">
    <name type="scientific">Brasilonema sennae CENA114</name>
    <dbReference type="NCBI Taxonomy" id="415709"/>
    <lineage>
        <taxon>Bacteria</taxon>
        <taxon>Bacillati</taxon>
        <taxon>Cyanobacteriota</taxon>
        <taxon>Cyanophyceae</taxon>
        <taxon>Nostocales</taxon>
        <taxon>Scytonemataceae</taxon>
        <taxon>Brasilonema</taxon>
        <taxon>Bromeliae group (in: Brasilonema)</taxon>
    </lineage>
</organism>
<evidence type="ECO:0000313" key="2">
    <source>
        <dbReference type="Proteomes" id="UP000503129"/>
    </source>
</evidence>
<keyword evidence="2" id="KW-1185">Reference proteome</keyword>
<reference evidence="1 2" key="1">
    <citation type="submission" date="2018-06" db="EMBL/GenBank/DDBJ databases">
        <title>Comparative genomics of Brasilonema spp. strains.</title>
        <authorList>
            <person name="Alvarenga D.O."/>
            <person name="Fiore M.F."/>
            <person name="Varani A.M."/>
        </authorList>
    </citation>
    <scope>NUCLEOTIDE SEQUENCE [LARGE SCALE GENOMIC DNA]</scope>
    <source>
        <strain evidence="1 2">CENA114</strain>
    </source>
</reference>
<proteinExistence type="predicted"/>
<dbReference type="EMBL" id="CP030118">
    <property type="protein sequence ID" value="QDL07451.1"/>
    <property type="molecule type" value="Genomic_DNA"/>
</dbReference>
<evidence type="ECO:0008006" key="3">
    <source>
        <dbReference type="Google" id="ProtNLM"/>
    </source>
</evidence>
<accession>A0A856MCN3</accession>